<evidence type="ECO:0000313" key="10">
    <source>
        <dbReference type="Proteomes" id="UP001230188"/>
    </source>
</evidence>
<organism evidence="9 10">
    <name type="scientific">Chrysophaeum taylorii</name>
    <dbReference type="NCBI Taxonomy" id="2483200"/>
    <lineage>
        <taxon>Eukaryota</taxon>
        <taxon>Sar</taxon>
        <taxon>Stramenopiles</taxon>
        <taxon>Ochrophyta</taxon>
        <taxon>Pelagophyceae</taxon>
        <taxon>Pelagomonadales</taxon>
        <taxon>Pelagomonadaceae</taxon>
        <taxon>Chrysophaeum</taxon>
    </lineage>
</organism>
<dbReference type="PANTHER" id="PTHR10383:SF9">
    <property type="entry name" value="SERINE INCORPORATOR, ISOFORM F"/>
    <property type="match status" value="1"/>
</dbReference>
<feature type="transmembrane region" description="Helical" evidence="7">
    <location>
        <begin position="153"/>
        <end position="171"/>
    </location>
</feature>
<keyword evidence="8" id="KW-0732">Signal</keyword>
<evidence type="ECO:0000313" key="9">
    <source>
        <dbReference type="EMBL" id="KAJ8610837.1"/>
    </source>
</evidence>
<feature type="transmembrane region" description="Helical" evidence="7">
    <location>
        <begin position="124"/>
        <end position="146"/>
    </location>
</feature>
<dbReference type="EMBL" id="JAQMWT010000093">
    <property type="protein sequence ID" value="KAJ8610837.1"/>
    <property type="molecule type" value="Genomic_DNA"/>
</dbReference>
<evidence type="ECO:0000256" key="5">
    <source>
        <dbReference type="ARBA" id="ARBA00023136"/>
    </source>
</evidence>
<reference evidence="9" key="1">
    <citation type="submission" date="2023-01" db="EMBL/GenBank/DDBJ databases">
        <title>Metagenome sequencing of chrysophaentin producing Chrysophaeum taylorii.</title>
        <authorList>
            <person name="Davison J."/>
            <person name="Bewley C."/>
        </authorList>
    </citation>
    <scope>NUCLEOTIDE SEQUENCE</scope>
    <source>
        <strain evidence="9">NIES-1699</strain>
    </source>
</reference>
<evidence type="ECO:0000256" key="7">
    <source>
        <dbReference type="SAM" id="Phobius"/>
    </source>
</evidence>
<accession>A0AAD7XP24</accession>
<evidence type="ECO:0000256" key="4">
    <source>
        <dbReference type="ARBA" id="ARBA00022989"/>
    </source>
</evidence>
<feature type="transmembrane region" description="Helical" evidence="7">
    <location>
        <begin position="420"/>
        <end position="446"/>
    </location>
</feature>
<dbReference type="Proteomes" id="UP001230188">
    <property type="component" value="Unassembled WGS sequence"/>
</dbReference>
<keyword evidence="4 7" id="KW-1133">Transmembrane helix</keyword>
<feature type="transmembrane region" description="Helical" evidence="7">
    <location>
        <begin position="88"/>
        <end position="109"/>
    </location>
</feature>
<protein>
    <submittedName>
        <fullName evidence="9">Uncharacterized protein</fullName>
    </submittedName>
</protein>
<keyword evidence="10" id="KW-1185">Reference proteome</keyword>
<keyword evidence="5 7" id="KW-0472">Membrane</keyword>
<feature type="chain" id="PRO_5042141627" evidence="8">
    <location>
        <begin position="16"/>
        <end position="452"/>
    </location>
</feature>
<dbReference type="Pfam" id="PF03348">
    <property type="entry name" value="Serinc"/>
    <property type="match status" value="1"/>
</dbReference>
<dbReference type="AlphaFoldDB" id="A0AAD7XP24"/>
<feature type="transmembrane region" description="Helical" evidence="7">
    <location>
        <begin position="228"/>
        <end position="247"/>
    </location>
</feature>
<evidence type="ECO:0000256" key="2">
    <source>
        <dbReference type="ARBA" id="ARBA00006665"/>
    </source>
</evidence>
<evidence type="ECO:0000256" key="6">
    <source>
        <dbReference type="SAM" id="MobiDB-lite"/>
    </source>
</evidence>
<evidence type="ECO:0000256" key="8">
    <source>
        <dbReference type="SAM" id="SignalP"/>
    </source>
</evidence>
<feature type="transmembrane region" description="Helical" evidence="7">
    <location>
        <begin position="253"/>
        <end position="276"/>
    </location>
</feature>
<comment type="similarity">
    <text evidence="2">Belongs to the TDE1 family.</text>
</comment>
<feature type="transmembrane region" description="Helical" evidence="7">
    <location>
        <begin position="191"/>
        <end position="216"/>
    </location>
</feature>
<feature type="compositionally biased region" description="Polar residues" evidence="6">
    <location>
        <begin position="351"/>
        <end position="360"/>
    </location>
</feature>
<comment type="subcellular location">
    <subcellularLocation>
        <location evidence="1">Membrane</location>
        <topology evidence="1">Multi-pass membrane protein</topology>
    </subcellularLocation>
</comment>
<feature type="region of interest" description="Disordered" evidence="6">
    <location>
        <begin position="351"/>
        <end position="376"/>
    </location>
</feature>
<dbReference type="GO" id="GO:0016020">
    <property type="term" value="C:membrane"/>
    <property type="evidence" value="ECO:0007669"/>
    <property type="project" value="UniProtKB-SubCell"/>
</dbReference>
<evidence type="ECO:0000256" key="3">
    <source>
        <dbReference type="ARBA" id="ARBA00022692"/>
    </source>
</evidence>
<feature type="transmembrane region" description="Helical" evidence="7">
    <location>
        <begin position="48"/>
        <end position="67"/>
    </location>
</feature>
<name>A0AAD7XP24_9STRA</name>
<feature type="signal peptide" evidence="8">
    <location>
        <begin position="1"/>
        <end position="15"/>
    </location>
</feature>
<gene>
    <name evidence="9" type="ORF">CTAYLR_006448</name>
</gene>
<dbReference type="PANTHER" id="PTHR10383">
    <property type="entry name" value="SERINE INCORPORATOR"/>
    <property type="match status" value="1"/>
</dbReference>
<evidence type="ECO:0000256" key="1">
    <source>
        <dbReference type="ARBA" id="ARBA00004141"/>
    </source>
</evidence>
<feature type="transmembrane region" description="Helical" evidence="7">
    <location>
        <begin position="288"/>
        <end position="307"/>
    </location>
</feature>
<dbReference type="InterPro" id="IPR005016">
    <property type="entry name" value="TDE1/TMS"/>
</dbReference>
<proteinExistence type="inferred from homology"/>
<sequence length="452" mass="48763">MGLALSACCCVGSGACCVCRSCFACCPSCCPGDDDSRKTNPNAGRCGSLWIMILAMILSLVMQYYVAQRFDWYAFNEGCSGSHACRGAAMVYRISFCTACFFAALAAASHVDPRIHDSAWGAKFGAWVTAILISCVIPNSVFFGYVWVARIGAFVFVVLQQVLLIDLAYFINDTLVTEADSGTYVEVCGLATPLIALLAMSFVCFVIAIIGITLLFVYFGTSCESPNVIMSLTIIFIVIATLCQLFSQDSNLLTSSVVAVYATYLAAAALSANPVSRCNPFYSTSSDWVSIVLGIGFTVIALIYTIYSASYQVKYLKEGRGDKTERAADNAPGGALMNKILTGQLPESTYGSNDATQTVTPEDPAPPRNDDQEITKTSSEVASFNIVMCLMAMNVAMTLTNWGSTNRSGRDANNPRSGKLAMWMQASSQWVALSLYIWTCIAPILFPDRDFS</sequence>
<keyword evidence="3 7" id="KW-0812">Transmembrane</keyword>
<comment type="caution">
    <text evidence="9">The sequence shown here is derived from an EMBL/GenBank/DDBJ whole genome shotgun (WGS) entry which is preliminary data.</text>
</comment>
<feature type="transmembrane region" description="Helical" evidence="7">
    <location>
        <begin position="381"/>
        <end position="399"/>
    </location>
</feature>